<feature type="region of interest" description="Disordered" evidence="1">
    <location>
        <begin position="26"/>
        <end position="71"/>
    </location>
</feature>
<evidence type="ECO:0000313" key="2">
    <source>
        <dbReference type="EMBL" id="OKH24381.1"/>
    </source>
</evidence>
<name>A0A1U7HLF5_9CHRO</name>
<feature type="region of interest" description="Disordered" evidence="1">
    <location>
        <begin position="114"/>
        <end position="219"/>
    </location>
</feature>
<dbReference type="STRING" id="247279.NIES1031_16205"/>
<feature type="compositionally biased region" description="Polar residues" evidence="1">
    <location>
        <begin position="146"/>
        <end position="157"/>
    </location>
</feature>
<feature type="compositionally biased region" description="Polar residues" evidence="1">
    <location>
        <begin position="62"/>
        <end position="71"/>
    </location>
</feature>
<protein>
    <submittedName>
        <fullName evidence="2">Uncharacterized protein</fullName>
    </submittedName>
</protein>
<dbReference type="RefSeq" id="WP_073550607.1">
    <property type="nucleotide sequence ID" value="NZ_CAWMVK010000005.1"/>
</dbReference>
<organism evidence="2 3">
    <name type="scientific">Chroogloeocystis siderophila 5.2 s.c.1</name>
    <dbReference type="NCBI Taxonomy" id="247279"/>
    <lineage>
        <taxon>Bacteria</taxon>
        <taxon>Bacillati</taxon>
        <taxon>Cyanobacteriota</taxon>
        <taxon>Cyanophyceae</taxon>
        <taxon>Oscillatoriophycideae</taxon>
        <taxon>Chroococcales</taxon>
        <taxon>Chroococcaceae</taxon>
        <taxon>Chroogloeocystis</taxon>
    </lineage>
</organism>
<dbReference type="OrthoDB" id="468587at2"/>
<reference evidence="2 3" key="1">
    <citation type="submission" date="2016-11" db="EMBL/GenBank/DDBJ databases">
        <title>Draft Genome Sequences of Nine Cyanobacterial Strains from Diverse Habitats.</title>
        <authorList>
            <person name="Zhu T."/>
            <person name="Hou S."/>
            <person name="Lu X."/>
            <person name="Hess W.R."/>
        </authorList>
    </citation>
    <scope>NUCLEOTIDE SEQUENCE [LARGE SCALE GENOMIC DNA]</scope>
    <source>
        <strain evidence="2 3">5.2 s.c.1</strain>
    </source>
</reference>
<dbReference type="EMBL" id="MRCC01000013">
    <property type="protein sequence ID" value="OKH24381.1"/>
    <property type="molecule type" value="Genomic_DNA"/>
</dbReference>
<evidence type="ECO:0000313" key="3">
    <source>
        <dbReference type="Proteomes" id="UP000185984"/>
    </source>
</evidence>
<dbReference type="AlphaFoldDB" id="A0A1U7HLF5"/>
<dbReference type="Proteomes" id="UP000185984">
    <property type="component" value="Unassembled WGS sequence"/>
</dbReference>
<evidence type="ECO:0000256" key="1">
    <source>
        <dbReference type="SAM" id="MobiDB-lite"/>
    </source>
</evidence>
<keyword evidence="3" id="KW-1185">Reference proteome</keyword>
<comment type="caution">
    <text evidence="2">The sequence shown here is derived from an EMBL/GenBank/DDBJ whole genome shotgun (WGS) entry which is preliminary data.</text>
</comment>
<accession>A0A1U7HLF5</accession>
<sequence length="219" mass="23524">MIGFIKNIFSGILSFFIGLFGGKKSQQNQPSLEGDKSAANPAKKKRKRNGYFMELDEAEEMQPTNGKQQVKQALEPVAAKLNEVAQNAEPIAAKVTEVAQKTAEPIAAKVSEVTQKTEETATVAKSQKVEQPATVTKSTKTEEPATATQAPKVQLEQTAEGVKPVPAKPAASSTINKPQTETTFAPKYLNPAASSNGRRRPGPNMNSFLDMARQVKTPG</sequence>
<proteinExistence type="predicted"/>
<gene>
    <name evidence="2" type="ORF">NIES1031_16205</name>
</gene>
<feature type="compositionally biased region" description="Polar residues" evidence="1">
    <location>
        <begin position="171"/>
        <end position="183"/>
    </location>
</feature>